<dbReference type="GO" id="GO:0048500">
    <property type="term" value="C:signal recognition particle"/>
    <property type="evidence" value="ECO:0007669"/>
    <property type="project" value="InterPro"/>
</dbReference>
<gene>
    <name evidence="4" type="ORF">AB1Y20_016434</name>
</gene>
<sequence>MAFLAVRLMLALALAQGVTALTLAPASPRVALRSTRRLRSSPMRMESLASKMFGDVFRGVQDIAKSLGAGEQPEQPTIDKAAGADKVVADLDKRAQSGDITFEDFLTMSRAFAAMDGGSSALAAVLPGKLTDAELAETRKKIVKHEAIVEVMLDEERADPSLLVDDLKAGGSRPGPRVQRLAMASGQPETEVALFVMQFEAMRESTKRIAAGEDPEDVNQSMAAGPGANRAVRRASKKKKAGKKKM</sequence>
<comment type="caution">
    <text evidence="4">The sequence shown here is derived from an EMBL/GenBank/DDBJ whole genome shotgun (WGS) entry which is preliminary data.</text>
</comment>
<dbReference type="Gene3D" id="1.10.260.30">
    <property type="entry name" value="Signal recognition particle, SRP54 subunit, M-domain"/>
    <property type="match status" value="1"/>
</dbReference>
<accession>A0AB34ICQ4</accession>
<reference evidence="4 5" key="1">
    <citation type="journal article" date="2024" name="Science">
        <title>Giant polyketide synthase enzymes in the biosynthesis of giant marine polyether toxins.</title>
        <authorList>
            <person name="Fallon T.R."/>
            <person name="Shende V.V."/>
            <person name="Wierzbicki I.H."/>
            <person name="Pendleton A.L."/>
            <person name="Watervoot N.F."/>
            <person name="Auber R.P."/>
            <person name="Gonzalez D.J."/>
            <person name="Wisecaver J.H."/>
            <person name="Moore B.S."/>
        </authorList>
    </citation>
    <scope>NUCLEOTIDE SEQUENCE [LARGE SCALE GENOMIC DNA]</scope>
    <source>
        <strain evidence="4 5">12B1</strain>
    </source>
</reference>
<dbReference type="GO" id="GO:0006614">
    <property type="term" value="P:SRP-dependent cotranslational protein targeting to membrane"/>
    <property type="evidence" value="ECO:0007669"/>
    <property type="project" value="InterPro"/>
</dbReference>
<dbReference type="EMBL" id="JBGBPQ010000029">
    <property type="protein sequence ID" value="KAL1496480.1"/>
    <property type="molecule type" value="Genomic_DNA"/>
</dbReference>
<name>A0AB34ICQ4_PRYPA</name>
<dbReference type="AlphaFoldDB" id="A0AB34ICQ4"/>
<evidence type="ECO:0000313" key="5">
    <source>
        <dbReference type="Proteomes" id="UP001515480"/>
    </source>
</evidence>
<evidence type="ECO:0000256" key="1">
    <source>
        <dbReference type="SAM" id="MobiDB-lite"/>
    </source>
</evidence>
<dbReference type="Proteomes" id="UP001515480">
    <property type="component" value="Unassembled WGS sequence"/>
</dbReference>
<organism evidence="4 5">
    <name type="scientific">Prymnesium parvum</name>
    <name type="common">Toxic golden alga</name>
    <dbReference type="NCBI Taxonomy" id="97485"/>
    <lineage>
        <taxon>Eukaryota</taxon>
        <taxon>Haptista</taxon>
        <taxon>Haptophyta</taxon>
        <taxon>Prymnesiophyceae</taxon>
        <taxon>Prymnesiales</taxon>
        <taxon>Prymnesiaceae</taxon>
        <taxon>Prymnesium</taxon>
    </lineage>
</organism>
<feature type="region of interest" description="Disordered" evidence="1">
    <location>
        <begin position="209"/>
        <end position="246"/>
    </location>
</feature>
<feature type="compositionally biased region" description="Basic residues" evidence="1">
    <location>
        <begin position="231"/>
        <end position="246"/>
    </location>
</feature>
<feature type="domain" description="Signal recognition particle SRP54 subunit M-domain" evidence="3">
    <location>
        <begin position="100"/>
        <end position="204"/>
    </location>
</feature>
<evidence type="ECO:0000259" key="3">
    <source>
        <dbReference type="Pfam" id="PF02978"/>
    </source>
</evidence>
<dbReference type="GO" id="GO:0008312">
    <property type="term" value="F:7S RNA binding"/>
    <property type="evidence" value="ECO:0007669"/>
    <property type="project" value="InterPro"/>
</dbReference>
<feature type="chain" id="PRO_5044240631" description="Signal recognition particle SRP54 subunit M-domain domain-containing protein" evidence="2">
    <location>
        <begin position="21"/>
        <end position="246"/>
    </location>
</feature>
<dbReference type="Pfam" id="PF02978">
    <property type="entry name" value="SRP_SPB"/>
    <property type="match status" value="1"/>
</dbReference>
<dbReference type="SUPFAM" id="SSF47446">
    <property type="entry name" value="Signal peptide-binding domain"/>
    <property type="match status" value="1"/>
</dbReference>
<keyword evidence="5" id="KW-1185">Reference proteome</keyword>
<evidence type="ECO:0000313" key="4">
    <source>
        <dbReference type="EMBL" id="KAL1496480.1"/>
    </source>
</evidence>
<proteinExistence type="predicted"/>
<dbReference type="InterPro" id="IPR036891">
    <property type="entry name" value="Signal_recog_part_SRP54_M_sf"/>
</dbReference>
<protein>
    <recommendedName>
        <fullName evidence="3">Signal recognition particle SRP54 subunit M-domain domain-containing protein</fullName>
    </recommendedName>
</protein>
<feature type="signal peptide" evidence="2">
    <location>
        <begin position="1"/>
        <end position="20"/>
    </location>
</feature>
<keyword evidence="2" id="KW-0732">Signal</keyword>
<dbReference type="InterPro" id="IPR004125">
    <property type="entry name" value="Signal_recog_particle_SRP54_M"/>
</dbReference>
<evidence type="ECO:0000256" key="2">
    <source>
        <dbReference type="SAM" id="SignalP"/>
    </source>
</evidence>